<dbReference type="PANTHER" id="PTHR38011">
    <property type="entry name" value="DIHYDROFOLATE REDUCTASE FAMILY PROTEIN (AFU_ORTHOLOGUE AFUA_8G06820)"/>
    <property type="match status" value="1"/>
</dbReference>
<dbReference type="Proteomes" id="UP000662857">
    <property type="component" value="Chromosome"/>
</dbReference>
<dbReference type="KEGG" id="nhy:JQS43_09385"/>
<sequence>MTTHPTSGARIITGGEQLSPDELADLYAPVDPAAPMLRANMVSSLDGAVTIEGRSRGLSSPTDQRLLGLLRMRCDALLVGAGTVRVEGYGPMRMSAERRQWRRGHGLPDDPLLVVVSGGLALDPTHPLFTEAPRRPVVLTHEGAPPQRRAALAEVADVLTVGDTTVDLAAGVATLHDRGLRQLLSEGGPQLLGSLTAADLVDELCLTLSPLLAGPGAGRITAGAASPVRDMTLHQLITAGDALLLRYLRSSGS</sequence>
<dbReference type="InterPro" id="IPR024072">
    <property type="entry name" value="DHFR-like_dom_sf"/>
</dbReference>
<dbReference type="InterPro" id="IPR050765">
    <property type="entry name" value="Riboflavin_Biosynth_HTPR"/>
</dbReference>
<keyword evidence="6" id="KW-1185">Reference proteome</keyword>
<evidence type="ECO:0000256" key="3">
    <source>
        <dbReference type="ARBA" id="ARBA00023002"/>
    </source>
</evidence>
<dbReference type="RefSeq" id="WP_239678681.1">
    <property type="nucleotide sequence ID" value="NZ_CP070499.1"/>
</dbReference>
<dbReference type="AlphaFoldDB" id="A0A895YKE6"/>
<dbReference type="GO" id="GO:0008703">
    <property type="term" value="F:5-amino-6-(5-phosphoribosylamino)uracil reductase activity"/>
    <property type="evidence" value="ECO:0007669"/>
    <property type="project" value="InterPro"/>
</dbReference>
<dbReference type="InterPro" id="IPR002734">
    <property type="entry name" value="RibDG_C"/>
</dbReference>
<organism evidence="5 6">
    <name type="scientific">Natronosporangium hydrolyticum</name>
    <dbReference type="NCBI Taxonomy" id="2811111"/>
    <lineage>
        <taxon>Bacteria</taxon>
        <taxon>Bacillati</taxon>
        <taxon>Actinomycetota</taxon>
        <taxon>Actinomycetes</taxon>
        <taxon>Micromonosporales</taxon>
        <taxon>Micromonosporaceae</taxon>
        <taxon>Natronosporangium</taxon>
    </lineage>
</organism>
<keyword evidence="2" id="KW-0521">NADP</keyword>
<dbReference type="GO" id="GO:0009231">
    <property type="term" value="P:riboflavin biosynthetic process"/>
    <property type="evidence" value="ECO:0007669"/>
    <property type="project" value="InterPro"/>
</dbReference>
<dbReference type="EMBL" id="CP070499">
    <property type="protein sequence ID" value="QSB16465.1"/>
    <property type="molecule type" value="Genomic_DNA"/>
</dbReference>
<dbReference type="Pfam" id="PF01872">
    <property type="entry name" value="RibD_C"/>
    <property type="match status" value="1"/>
</dbReference>
<feature type="domain" description="Bacterial bifunctional deaminase-reductase C-terminal" evidence="4">
    <location>
        <begin position="35"/>
        <end position="236"/>
    </location>
</feature>
<dbReference type="Gene3D" id="3.40.430.10">
    <property type="entry name" value="Dihydrofolate Reductase, subunit A"/>
    <property type="match status" value="1"/>
</dbReference>
<accession>A0A895YKE6</accession>
<evidence type="ECO:0000256" key="2">
    <source>
        <dbReference type="ARBA" id="ARBA00022857"/>
    </source>
</evidence>
<evidence type="ECO:0000313" key="5">
    <source>
        <dbReference type="EMBL" id="QSB16465.1"/>
    </source>
</evidence>
<reference evidence="5" key="1">
    <citation type="submission" date="2021-02" db="EMBL/GenBank/DDBJ databases">
        <title>Natrosporangium hydrolyticum gen. nov., sp. nov, a haloalkaliphilic actinobacterium from a soda solonchak soil.</title>
        <authorList>
            <person name="Sorokin D.Y."/>
            <person name="Khijniak T.V."/>
            <person name="Zakharycheva A.P."/>
            <person name="Boueva O.V."/>
            <person name="Ariskina E.V."/>
            <person name="Hahnke R.L."/>
            <person name="Bunk B."/>
            <person name="Sproer C."/>
            <person name="Schumann P."/>
            <person name="Evtushenko L.I."/>
            <person name="Kublanov I.V."/>
        </authorList>
    </citation>
    <scope>NUCLEOTIDE SEQUENCE</scope>
    <source>
        <strain evidence="5">DSM 106523</strain>
    </source>
</reference>
<name>A0A895YKE6_9ACTN</name>
<protein>
    <submittedName>
        <fullName evidence="5">Pyrimidine reductase family protein</fullName>
    </submittedName>
</protein>
<comment type="pathway">
    <text evidence="1">Cofactor biosynthesis; riboflavin biosynthesis.</text>
</comment>
<dbReference type="SUPFAM" id="SSF53597">
    <property type="entry name" value="Dihydrofolate reductase-like"/>
    <property type="match status" value="1"/>
</dbReference>
<proteinExistence type="predicted"/>
<keyword evidence="3" id="KW-0560">Oxidoreductase</keyword>
<evidence type="ECO:0000256" key="1">
    <source>
        <dbReference type="ARBA" id="ARBA00005104"/>
    </source>
</evidence>
<dbReference type="PANTHER" id="PTHR38011:SF7">
    <property type="entry name" value="2,5-DIAMINO-6-RIBOSYLAMINO-4(3H)-PYRIMIDINONE 5'-PHOSPHATE REDUCTASE"/>
    <property type="match status" value="1"/>
</dbReference>
<evidence type="ECO:0000259" key="4">
    <source>
        <dbReference type="Pfam" id="PF01872"/>
    </source>
</evidence>
<gene>
    <name evidence="5" type="ORF">JQS43_09385</name>
</gene>
<evidence type="ECO:0000313" key="6">
    <source>
        <dbReference type="Proteomes" id="UP000662857"/>
    </source>
</evidence>